<evidence type="ECO:0000256" key="5">
    <source>
        <dbReference type="ARBA" id="ARBA00022679"/>
    </source>
</evidence>
<keyword evidence="6 17" id="KW-0548">Nucleotidyltransferase</keyword>
<dbReference type="InterPro" id="IPR018320">
    <property type="entry name" value="DNA_polymerase_1"/>
</dbReference>
<accession>A0A0R1ZP51</accession>
<dbReference type="InterPro" id="IPR036279">
    <property type="entry name" value="5-3_exonuclease_C_sf"/>
</dbReference>
<dbReference type="EC" id="2.7.7.7" evidence="3 16"/>
<dbReference type="SUPFAM" id="SSF56672">
    <property type="entry name" value="DNA/RNA polymerases"/>
    <property type="match status" value="1"/>
</dbReference>
<dbReference type="Gene3D" id="1.20.1060.10">
    <property type="entry name" value="Taq DNA Polymerase, Chain T, domain 4"/>
    <property type="match status" value="1"/>
</dbReference>
<dbReference type="STRING" id="1423820.FC64_GL000621"/>
<keyword evidence="8" id="KW-0540">Nuclease</keyword>
<dbReference type="InterPro" id="IPR019760">
    <property type="entry name" value="DNA-dir_DNA_pol_A_CS"/>
</dbReference>
<evidence type="ECO:0000313" key="21">
    <source>
        <dbReference type="EMBL" id="KRM53337.1"/>
    </source>
</evidence>
<dbReference type="NCBIfam" id="TIGR00593">
    <property type="entry name" value="pola"/>
    <property type="match status" value="1"/>
</dbReference>
<evidence type="ECO:0000256" key="15">
    <source>
        <dbReference type="ARBA" id="ARBA00049244"/>
    </source>
</evidence>
<dbReference type="InterPro" id="IPR054690">
    <property type="entry name" value="DNA_polI_exonuclease"/>
</dbReference>
<dbReference type="GO" id="GO:0006261">
    <property type="term" value="P:DNA-templated DNA replication"/>
    <property type="evidence" value="ECO:0007669"/>
    <property type="project" value="UniProtKB-UniRule"/>
</dbReference>
<dbReference type="GO" id="GO:0008408">
    <property type="term" value="F:3'-5' exonuclease activity"/>
    <property type="evidence" value="ECO:0007669"/>
    <property type="project" value="InterPro"/>
</dbReference>
<evidence type="ECO:0000256" key="1">
    <source>
        <dbReference type="ARBA" id="ARBA00007705"/>
    </source>
</evidence>
<dbReference type="SMART" id="SM00475">
    <property type="entry name" value="53EXOc"/>
    <property type="match status" value="1"/>
</dbReference>
<dbReference type="PANTHER" id="PTHR10133:SF27">
    <property type="entry name" value="DNA POLYMERASE NU"/>
    <property type="match status" value="1"/>
</dbReference>
<dbReference type="GO" id="GO:0003887">
    <property type="term" value="F:DNA-directed DNA polymerase activity"/>
    <property type="evidence" value="ECO:0007669"/>
    <property type="project" value="UniProtKB-UniRule"/>
</dbReference>
<comment type="similarity">
    <text evidence="1 17">Belongs to the DNA polymerase type-A family.</text>
</comment>
<dbReference type="Pfam" id="PF00476">
    <property type="entry name" value="DNA_pol_A"/>
    <property type="match status" value="1"/>
</dbReference>
<dbReference type="InterPro" id="IPR008918">
    <property type="entry name" value="HhH2"/>
</dbReference>
<dbReference type="SUPFAM" id="SSF47807">
    <property type="entry name" value="5' to 3' exonuclease, C-terminal subdomain"/>
    <property type="match status" value="1"/>
</dbReference>
<feature type="domain" description="5'-3' exonuclease" evidence="19">
    <location>
        <begin position="6"/>
        <end position="269"/>
    </location>
</feature>
<keyword evidence="10" id="KW-0378">Hydrolase</keyword>
<feature type="domain" description="DNA-directed DNA polymerase family A palm" evidence="20">
    <location>
        <begin position="647"/>
        <end position="855"/>
    </location>
</feature>
<evidence type="ECO:0000256" key="6">
    <source>
        <dbReference type="ARBA" id="ARBA00022695"/>
    </source>
</evidence>
<evidence type="ECO:0000256" key="11">
    <source>
        <dbReference type="ARBA" id="ARBA00022839"/>
    </source>
</evidence>
<evidence type="ECO:0000256" key="7">
    <source>
        <dbReference type="ARBA" id="ARBA00022705"/>
    </source>
</evidence>
<evidence type="ECO:0000256" key="9">
    <source>
        <dbReference type="ARBA" id="ARBA00022763"/>
    </source>
</evidence>
<dbReference type="EMBL" id="AYYZ01000004">
    <property type="protein sequence ID" value="KRM53337.1"/>
    <property type="molecule type" value="Genomic_DNA"/>
</dbReference>
<dbReference type="Gene3D" id="1.10.150.20">
    <property type="entry name" value="5' to 3' exonuclease, C-terminal subdomain"/>
    <property type="match status" value="2"/>
</dbReference>
<dbReference type="Proteomes" id="UP000051291">
    <property type="component" value="Unassembled WGS sequence"/>
</dbReference>
<keyword evidence="12 17" id="KW-0239">DNA-directed DNA polymerase</keyword>
<dbReference type="InterPro" id="IPR001098">
    <property type="entry name" value="DNA-dir_DNA_pol_A_palm_dom"/>
</dbReference>
<dbReference type="PATRIC" id="fig|1423820.4.peg.630"/>
<keyword evidence="11" id="KW-0269">Exonuclease</keyword>
<dbReference type="PROSITE" id="PS00447">
    <property type="entry name" value="DNA_POLYMERASE_A"/>
    <property type="match status" value="1"/>
</dbReference>
<evidence type="ECO:0000256" key="17">
    <source>
        <dbReference type="RuleBase" id="RU004460"/>
    </source>
</evidence>
<evidence type="ECO:0000256" key="2">
    <source>
        <dbReference type="ARBA" id="ARBA00011541"/>
    </source>
</evidence>
<dbReference type="GO" id="GO:0008409">
    <property type="term" value="F:5'-3' exonuclease activity"/>
    <property type="evidence" value="ECO:0007669"/>
    <property type="project" value="InterPro"/>
</dbReference>
<dbReference type="Gene3D" id="3.40.50.1010">
    <property type="entry name" value="5'-nuclease"/>
    <property type="match status" value="1"/>
</dbReference>
<name>A0A0R1ZP51_9LACO</name>
<evidence type="ECO:0000259" key="19">
    <source>
        <dbReference type="SMART" id="SM00475"/>
    </source>
</evidence>
<dbReference type="FunFam" id="1.10.150.20:FF:000002">
    <property type="entry name" value="DNA polymerase I"/>
    <property type="match status" value="1"/>
</dbReference>
<dbReference type="Pfam" id="PF22619">
    <property type="entry name" value="DNA_polI_exo1"/>
    <property type="match status" value="1"/>
</dbReference>
<comment type="catalytic activity">
    <reaction evidence="15 17">
        <text>DNA(n) + a 2'-deoxyribonucleoside 5'-triphosphate = DNA(n+1) + diphosphate</text>
        <dbReference type="Rhea" id="RHEA:22508"/>
        <dbReference type="Rhea" id="RHEA-COMP:17339"/>
        <dbReference type="Rhea" id="RHEA-COMP:17340"/>
        <dbReference type="ChEBI" id="CHEBI:33019"/>
        <dbReference type="ChEBI" id="CHEBI:61560"/>
        <dbReference type="ChEBI" id="CHEBI:173112"/>
        <dbReference type="EC" id="2.7.7.7"/>
    </reaction>
</comment>
<evidence type="ECO:0000256" key="13">
    <source>
        <dbReference type="ARBA" id="ARBA00023125"/>
    </source>
</evidence>
<feature type="domain" description="3'-5' exonuclease" evidence="18">
    <location>
        <begin position="307"/>
        <end position="480"/>
    </location>
</feature>
<dbReference type="InterPro" id="IPR020046">
    <property type="entry name" value="5-3_exonucl_a-hlix_arch_N"/>
</dbReference>
<gene>
    <name evidence="17" type="primary">polA</name>
    <name evidence="21" type="ORF">FC64_GL000621</name>
</gene>
<keyword evidence="9 17" id="KW-0227">DNA damage</keyword>
<keyword evidence="14 17" id="KW-0234">DNA repair</keyword>
<dbReference type="SMART" id="SM00474">
    <property type="entry name" value="35EXOc"/>
    <property type="match status" value="1"/>
</dbReference>
<dbReference type="InterPro" id="IPR020045">
    <property type="entry name" value="DNA_polI_H3TH"/>
</dbReference>
<reference evidence="21 22" key="1">
    <citation type="journal article" date="2015" name="Genome Announc.">
        <title>Expanding the biotechnology potential of lactobacilli through comparative genomics of 213 strains and associated genera.</title>
        <authorList>
            <person name="Sun Z."/>
            <person name="Harris H.M."/>
            <person name="McCann A."/>
            <person name="Guo C."/>
            <person name="Argimon S."/>
            <person name="Zhang W."/>
            <person name="Yang X."/>
            <person name="Jeffery I.B."/>
            <person name="Cooney J.C."/>
            <person name="Kagawa T.F."/>
            <person name="Liu W."/>
            <person name="Song Y."/>
            <person name="Salvetti E."/>
            <person name="Wrobel A."/>
            <person name="Rasinkangas P."/>
            <person name="Parkhill J."/>
            <person name="Rea M.C."/>
            <person name="O'Sullivan O."/>
            <person name="Ritari J."/>
            <person name="Douillard F.P."/>
            <person name="Paul Ross R."/>
            <person name="Yang R."/>
            <person name="Briner A.E."/>
            <person name="Felis G.E."/>
            <person name="de Vos W.M."/>
            <person name="Barrangou R."/>
            <person name="Klaenhammer T.R."/>
            <person name="Caufield P.W."/>
            <person name="Cui Y."/>
            <person name="Zhang H."/>
            <person name="O'Toole P.W."/>
        </authorList>
    </citation>
    <scope>NUCLEOTIDE SEQUENCE [LARGE SCALE GENOMIC DNA]</scope>
    <source>
        <strain evidence="21 22">DSM 20653</strain>
    </source>
</reference>
<dbReference type="FunFam" id="3.40.50.1010:FF:000001">
    <property type="entry name" value="DNA polymerase I"/>
    <property type="match status" value="1"/>
</dbReference>
<dbReference type="RefSeq" id="WP_057906109.1">
    <property type="nucleotide sequence ID" value="NZ_AYYZ01000004.1"/>
</dbReference>
<evidence type="ECO:0000259" key="20">
    <source>
        <dbReference type="SMART" id="SM00482"/>
    </source>
</evidence>
<dbReference type="NCBIfam" id="NF004397">
    <property type="entry name" value="PRK05755.1"/>
    <property type="match status" value="1"/>
</dbReference>
<evidence type="ECO:0000256" key="3">
    <source>
        <dbReference type="ARBA" id="ARBA00012417"/>
    </source>
</evidence>
<comment type="caution">
    <text evidence="21">The sequence shown here is derived from an EMBL/GenBank/DDBJ whole genome shotgun (WGS) entry which is preliminary data.</text>
</comment>
<dbReference type="InterPro" id="IPR036397">
    <property type="entry name" value="RNaseH_sf"/>
</dbReference>
<evidence type="ECO:0000256" key="14">
    <source>
        <dbReference type="ARBA" id="ARBA00023204"/>
    </source>
</evidence>
<keyword evidence="7 17" id="KW-0235">DNA replication</keyword>
<dbReference type="InterPro" id="IPR002298">
    <property type="entry name" value="DNA_polymerase_A"/>
</dbReference>
<dbReference type="GO" id="GO:0003677">
    <property type="term" value="F:DNA binding"/>
    <property type="evidence" value="ECO:0007669"/>
    <property type="project" value="UniProtKB-UniRule"/>
</dbReference>
<dbReference type="CDD" id="cd09898">
    <property type="entry name" value="H3TH_53EXO"/>
    <property type="match status" value="1"/>
</dbReference>
<evidence type="ECO:0000256" key="8">
    <source>
        <dbReference type="ARBA" id="ARBA00022722"/>
    </source>
</evidence>
<keyword evidence="22" id="KW-1185">Reference proteome</keyword>
<dbReference type="Gene3D" id="3.30.70.370">
    <property type="match status" value="1"/>
</dbReference>
<dbReference type="SUPFAM" id="SSF88723">
    <property type="entry name" value="PIN domain-like"/>
    <property type="match status" value="1"/>
</dbReference>
<proteinExistence type="inferred from homology"/>
<evidence type="ECO:0000256" key="10">
    <source>
        <dbReference type="ARBA" id="ARBA00022801"/>
    </source>
</evidence>
<dbReference type="CDD" id="cd08637">
    <property type="entry name" value="DNA_pol_A_pol_I_C"/>
    <property type="match status" value="1"/>
</dbReference>
<dbReference type="CDD" id="cd06140">
    <property type="entry name" value="DNA_polA_I_Bacillus_like_exo"/>
    <property type="match status" value="1"/>
</dbReference>
<dbReference type="InterPro" id="IPR012337">
    <property type="entry name" value="RNaseH-like_sf"/>
</dbReference>
<dbReference type="AlphaFoldDB" id="A0A0R1ZP51"/>
<dbReference type="InterPro" id="IPR002562">
    <property type="entry name" value="3'-5'_exonuclease_dom"/>
</dbReference>
<evidence type="ECO:0000259" key="18">
    <source>
        <dbReference type="SMART" id="SM00474"/>
    </source>
</evidence>
<dbReference type="SMART" id="SM00279">
    <property type="entry name" value="HhH2"/>
    <property type="match status" value="1"/>
</dbReference>
<dbReference type="SUPFAM" id="SSF53098">
    <property type="entry name" value="Ribonuclease H-like"/>
    <property type="match status" value="1"/>
</dbReference>
<comment type="subunit">
    <text evidence="2 17">Single-chain monomer with multiple functions.</text>
</comment>
<protein>
    <recommendedName>
        <fullName evidence="4 16">DNA polymerase I</fullName>
        <ecNumber evidence="3 16">2.7.7.7</ecNumber>
    </recommendedName>
</protein>
<dbReference type="InterPro" id="IPR002421">
    <property type="entry name" value="5-3_exonuclease"/>
</dbReference>
<dbReference type="FunFam" id="1.10.150.20:FF:000003">
    <property type="entry name" value="DNA polymerase I"/>
    <property type="match status" value="1"/>
</dbReference>
<dbReference type="FunFam" id="1.20.1060.10:FF:000001">
    <property type="entry name" value="DNA polymerase I"/>
    <property type="match status" value="1"/>
</dbReference>
<keyword evidence="5 17" id="KW-0808">Transferase</keyword>
<dbReference type="SMART" id="SM00482">
    <property type="entry name" value="POLAc"/>
    <property type="match status" value="1"/>
</dbReference>
<dbReference type="InterPro" id="IPR029060">
    <property type="entry name" value="PIN-like_dom_sf"/>
</dbReference>
<dbReference type="CDD" id="cd09859">
    <property type="entry name" value="PIN_53EXO"/>
    <property type="match status" value="1"/>
</dbReference>
<dbReference type="Pfam" id="PF01367">
    <property type="entry name" value="5_3_exonuc"/>
    <property type="match status" value="1"/>
</dbReference>
<dbReference type="PANTHER" id="PTHR10133">
    <property type="entry name" value="DNA POLYMERASE I"/>
    <property type="match status" value="1"/>
</dbReference>
<dbReference type="GO" id="GO:0006302">
    <property type="term" value="P:double-strand break repair"/>
    <property type="evidence" value="ECO:0007669"/>
    <property type="project" value="TreeGrafter"/>
</dbReference>
<dbReference type="Gene3D" id="3.30.420.10">
    <property type="entry name" value="Ribonuclease H-like superfamily/Ribonuclease H"/>
    <property type="match status" value="1"/>
</dbReference>
<dbReference type="InterPro" id="IPR043502">
    <property type="entry name" value="DNA/RNA_pol_sf"/>
</dbReference>
<evidence type="ECO:0000256" key="12">
    <source>
        <dbReference type="ARBA" id="ARBA00022932"/>
    </source>
</evidence>
<evidence type="ECO:0000256" key="4">
    <source>
        <dbReference type="ARBA" id="ARBA00020311"/>
    </source>
</evidence>
<dbReference type="PRINTS" id="PR00868">
    <property type="entry name" value="DNAPOLI"/>
</dbReference>
<evidence type="ECO:0000256" key="16">
    <source>
        <dbReference type="NCBIfam" id="TIGR00593"/>
    </source>
</evidence>
<sequence>MTDSTKKLLLIDGNSVAFRAFYALYNQVEKFTNHDGLHTNAIYSFKIMLDKLLKQIDPTNILVAFDAGRTTFRTEKYADYKGQRSKTPRELSEQFPFLREMLTDYGIKSYDLKNYEADDIIGTLAKEAEGEGFQITIVTGDRDLTQLATDQTTVAITKKGVSEIEEYTPEHIEEKFGLNPRQIIDMKGLVGDTSDNYPGVTKVGEKTAIKLLKKYGSIEGIYDQIDEMRQTKMKEHLIEDKGQAFMSKDLARIRQDAPIELKIKDTEWTGIDYEKLENFYQQMDFNRFLTELHQNQGAVSAESASPVEAINYIELTSTNLTELGEIDDSSVTFHLEMDGENYHKAPIIGFAILKGDKYFVSNQPKLLDQPVLKELLEKATLDVFNAKRNYVGLNRLGIHMAPVDFDLLLVSYLLNNTDNSDDLGKLAHEHQYYQVQSDEEVYGKGAKRSVPVDQPEFLQHLAHKVQAIHDLKSQLMDELDDHEQTKLYETIERPLSIVLAQMEIAGIKVDIDRLMQMRSEFKERLAEIEQQIYQEAGEEFNIGSPKQLGVILFEKLKLPVIKKTKTGYSTAVSVLEKLRGLNPIIDNILLYRQLSKLQSTYVEGLLKVVFKEDSKVHTRYTQTLTSTGRLSSVDPNLQNIPVRLEEGRKIRQAFVPSHSGWQILSSDYSQIELRVLAHISGDENMQEAFKTGADIHASTAMKIFNLDSPDEVTPNMRRQAKAVNFGIVYGISDFGLAQNIGITRKTAKKFIETYFESFPGVHKYMTGIVELAKKQGYVETLFHRRRYLPEINSKNYNLRSFAERTAMNSPIQGSAADIIKIAMIRMQKMLCKKGLKAKMLLQVHDELIFEAPKEEIPVLKELVPKVMDSAVDLAVPLKVESASGDTWFDAKK</sequence>
<dbReference type="Pfam" id="PF02739">
    <property type="entry name" value="5_3_exonuc_N"/>
    <property type="match status" value="1"/>
</dbReference>
<evidence type="ECO:0000313" key="22">
    <source>
        <dbReference type="Proteomes" id="UP000051291"/>
    </source>
</evidence>
<keyword evidence="13 17" id="KW-0238">DNA-binding</keyword>
<organism evidence="21 22">
    <name type="scientific">Ligilactobacillus araffinosus DSM 20653</name>
    <dbReference type="NCBI Taxonomy" id="1423820"/>
    <lineage>
        <taxon>Bacteria</taxon>
        <taxon>Bacillati</taxon>
        <taxon>Bacillota</taxon>
        <taxon>Bacilli</taxon>
        <taxon>Lactobacillales</taxon>
        <taxon>Lactobacillaceae</taxon>
        <taxon>Ligilactobacillus</taxon>
    </lineage>
</organism>